<keyword evidence="2" id="KW-1185">Reference proteome</keyword>
<comment type="caution">
    <text evidence="1">The sequence shown here is derived from an EMBL/GenBank/DDBJ whole genome shotgun (WGS) entry which is preliminary data.</text>
</comment>
<organism evidence="1 2">
    <name type="scientific">Rhodophyticola porphyridii</name>
    <dbReference type="NCBI Taxonomy" id="1852017"/>
    <lineage>
        <taxon>Bacteria</taxon>
        <taxon>Pseudomonadati</taxon>
        <taxon>Pseudomonadota</taxon>
        <taxon>Alphaproteobacteria</taxon>
        <taxon>Rhodobacterales</taxon>
        <taxon>Roseobacteraceae</taxon>
        <taxon>Rhodophyticola</taxon>
    </lineage>
</organism>
<accession>A0A3L9Y2Q9</accession>
<gene>
    <name evidence="1" type="ORF">D9R08_05500</name>
</gene>
<evidence type="ECO:0000313" key="2">
    <source>
        <dbReference type="Proteomes" id="UP000281343"/>
    </source>
</evidence>
<dbReference type="Proteomes" id="UP000281343">
    <property type="component" value="Unassembled WGS sequence"/>
</dbReference>
<reference evidence="1 2" key="1">
    <citation type="submission" date="2018-10" db="EMBL/GenBank/DDBJ databases">
        <authorList>
            <person name="Jung H.S."/>
            <person name="Jeon C.O."/>
        </authorList>
    </citation>
    <scope>NUCLEOTIDE SEQUENCE [LARGE SCALE GENOMIC DNA]</scope>
    <source>
        <strain evidence="1 2">MA-7-27</strain>
    </source>
</reference>
<protein>
    <submittedName>
        <fullName evidence="1">Uncharacterized protein</fullName>
    </submittedName>
</protein>
<dbReference type="AlphaFoldDB" id="A0A3L9Y2Q9"/>
<name>A0A3L9Y2Q9_9RHOB</name>
<sequence length="119" mass="13241">MGDERPISSVRIITGAAFSDCPLVAAPVLHFRFRDMPAIERYICRTEQALSLARVSIRANRAGGIDVYRKQPRGFARIRRALHQPLTWVAPWLVIVIARYGMTLSGPAGPYPPKAERVG</sequence>
<proteinExistence type="predicted"/>
<evidence type="ECO:0000313" key="1">
    <source>
        <dbReference type="EMBL" id="RMA43089.1"/>
    </source>
</evidence>
<dbReference type="EMBL" id="RCNT01000002">
    <property type="protein sequence ID" value="RMA43089.1"/>
    <property type="molecule type" value="Genomic_DNA"/>
</dbReference>